<comment type="caution">
    <text evidence="1">The sequence shown here is derived from an EMBL/GenBank/DDBJ whole genome shotgun (WGS) entry which is preliminary data.</text>
</comment>
<gene>
    <name evidence="1" type="ORF">PENTCL1PPCAC_11883</name>
</gene>
<reference evidence="1" key="1">
    <citation type="submission" date="2023-10" db="EMBL/GenBank/DDBJ databases">
        <title>Genome assembly of Pristionchus species.</title>
        <authorList>
            <person name="Yoshida K."/>
            <person name="Sommer R.J."/>
        </authorList>
    </citation>
    <scope>NUCLEOTIDE SEQUENCE</scope>
    <source>
        <strain evidence="1">RS0144</strain>
    </source>
</reference>
<organism evidence="1 2">
    <name type="scientific">Pristionchus entomophagus</name>
    <dbReference type="NCBI Taxonomy" id="358040"/>
    <lineage>
        <taxon>Eukaryota</taxon>
        <taxon>Metazoa</taxon>
        <taxon>Ecdysozoa</taxon>
        <taxon>Nematoda</taxon>
        <taxon>Chromadorea</taxon>
        <taxon>Rhabditida</taxon>
        <taxon>Rhabditina</taxon>
        <taxon>Diplogasteromorpha</taxon>
        <taxon>Diplogasteroidea</taxon>
        <taxon>Neodiplogasteridae</taxon>
        <taxon>Pristionchus</taxon>
    </lineage>
</organism>
<keyword evidence="2" id="KW-1185">Reference proteome</keyword>
<sequence>VLQILGHGMSNERDFHRRRLLEQRSPTTLRTRKMSLAVHLISFAATRHTQLIRIEHSSIARRYLSMKDTH</sequence>
<evidence type="ECO:0000313" key="1">
    <source>
        <dbReference type="EMBL" id="GMS89708.1"/>
    </source>
</evidence>
<dbReference type="Proteomes" id="UP001432027">
    <property type="component" value="Unassembled WGS sequence"/>
</dbReference>
<protein>
    <submittedName>
        <fullName evidence="1">Uncharacterized protein</fullName>
    </submittedName>
</protein>
<dbReference type="AlphaFoldDB" id="A0AAV5T6B9"/>
<feature type="non-terminal residue" evidence="1">
    <location>
        <position position="70"/>
    </location>
</feature>
<dbReference type="EMBL" id="BTSX01000003">
    <property type="protein sequence ID" value="GMS89708.1"/>
    <property type="molecule type" value="Genomic_DNA"/>
</dbReference>
<feature type="non-terminal residue" evidence="1">
    <location>
        <position position="1"/>
    </location>
</feature>
<evidence type="ECO:0000313" key="2">
    <source>
        <dbReference type="Proteomes" id="UP001432027"/>
    </source>
</evidence>
<name>A0AAV5T6B9_9BILA</name>
<accession>A0AAV5T6B9</accession>
<proteinExistence type="predicted"/>